<evidence type="ECO:0000313" key="4">
    <source>
        <dbReference type="Proteomes" id="UP001530400"/>
    </source>
</evidence>
<keyword evidence="1" id="KW-0732">Signal</keyword>
<dbReference type="InterPro" id="IPR007314">
    <property type="entry name" value="Cofac_haem-bd_dom"/>
</dbReference>
<evidence type="ECO:0000259" key="2">
    <source>
        <dbReference type="Pfam" id="PF04187"/>
    </source>
</evidence>
<dbReference type="Proteomes" id="UP001530400">
    <property type="component" value="Unassembled WGS sequence"/>
</dbReference>
<feature type="signal peptide" evidence="1">
    <location>
        <begin position="1"/>
        <end position="18"/>
    </location>
</feature>
<comment type="caution">
    <text evidence="3">The sequence shown here is derived from an EMBL/GenBank/DDBJ whole genome shotgun (WGS) entry which is preliminary data.</text>
</comment>
<feature type="domain" description="Haem-binding uptake Tiki superfamily ChaN" evidence="2">
    <location>
        <begin position="195"/>
        <end position="419"/>
    </location>
</feature>
<dbReference type="CDD" id="cd14727">
    <property type="entry name" value="ChanN-like"/>
    <property type="match status" value="1"/>
</dbReference>
<protein>
    <recommendedName>
        <fullName evidence="2">Haem-binding uptake Tiki superfamily ChaN domain-containing protein</fullName>
    </recommendedName>
</protein>
<dbReference type="SUPFAM" id="SSF159501">
    <property type="entry name" value="EreA/ChaN-like"/>
    <property type="match status" value="1"/>
</dbReference>
<dbReference type="Gene3D" id="3.40.50.11550">
    <property type="match status" value="1"/>
</dbReference>
<name>A0ABD3P7P8_9STRA</name>
<organism evidence="3 4">
    <name type="scientific">Cyclotella atomus</name>
    <dbReference type="NCBI Taxonomy" id="382360"/>
    <lineage>
        <taxon>Eukaryota</taxon>
        <taxon>Sar</taxon>
        <taxon>Stramenopiles</taxon>
        <taxon>Ochrophyta</taxon>
        <taxon>Bacillariophyta</taxon>
        <taxon>Coscinodiscophyceae</taxon>
        <taxon>Thalassiosirophycidae</taxon>
        <taxon>Stephanodiscales</taxon>
        <taxon>Stephanodiscaceae</taxon>
        <taxon>Cyclotella</taxon>
    </lineage>
</organism>
<feature type="chain" id="PRO_5044825678" description="Haem-binding uptake Tiki superfamily ChaN domain-containing protein" evidence="1">
    <location>
        <begin position="19"/>
        <end position="507"/>
    </location>
</feature>
<keyword evidence="4" id="KW-1185">Reference proteome</keyword>
<proteinExistence type="predicted"/>
<sequence>MKLALLTVVPAATAFTLSSNSQSTWLSSRLPLGREGNVDFGGNTWKPDSEKMGSTDTGDYFPEGYDPNEVAYTEGMGGSQGFGRGDRGPALPGMENLGADAVLMGGIEEASEIPAGMEFVMSSVPDGSLEMQVASNSKGGEVLLSVKPVCMGFEDFYAAFTSDSHPSFSVSLGPLSPSDLGSILSFTNTNNGSGALWLGEHHNSARDHILQADFVRKIHDLRQKKFGVKNGNMSVGLEMVQLQFQPALDAYIAKKISADEMKAQVLWEKRWSWSYDKYLPIFETCRELNIPMIALNVDSEDLSLVEVGGFPNLPREKLQKYISDPNGFASFAANPYYKTYVDYVISPSYEMHQQMGILRTTITGQQLDEDMSFPCFFSGRILWDESMASNAIKWNNANDGGLLIGLVGADHVKFCGGITGRYQRMAKDKQLECTSVILNPSLIDTRPSGSVGIAANTASAASPSGTDGLTLQLRYLKRGIQAGSPEAREASNTGGVLPLADYIVLSR</sequence>
<evidence type="ECO:0000313" key="3">
    <source>
        <dbReference type="EMBL" id="KAL3784150.1"/>
    </source>
</evidence>
<reference evidence="3 4" key="1">
    <citation type="submission" date="2024-10" db="EMBL/GenBank/DDBJ databases">
        <title>Updated reference genomes for cyclostephanoid diatoms.</title>
        <authorList>
            <person name="Roberts W.R."/>
            <person name="Alverson A.J."/>
        </authorList>
    </citation>
    <scope>NUCLEOTIDE SEQUENCE [LARGE SCALE GENOMIC DNA]</scope>
    <source>
        <strain evidence="3 4">AJA010-31</strain>
    </source>
</reference>
<dbReference type="AlphaFoldDB" id="A0ABD3P7P8"/>
<accession>A0ABD3P7P8</accession>
<dbReference type="EMBL" id="JALLPJ020000737">
    <property type="protein sequence ID" value="KAL3784150.1"/>
    <property type="molecule type" value="Genomic_DNA"/>
</dbReference>
<evidence type="ECO:0000256" key="1">
    <source>
        <dbReference type="SAM" id="SignalP"/>
    </source>
</evidence>
<dbReference type="Pfam" id="PF04187">
    <property type="entry name" value="Cofac_haem_bdg"/>
    <property type="match status" value="1"/>
</dbReference>
<gene>
    <name evidence="3" type="ORF">ACHAWO_006364</name>
</gene>